<reference evidence="2 3" key="1">
    <citation type="journal article" date="2017" name="Front. Microbiol.">
        <title>Comparative Genomic Analysis of the Class Epsilonproteobacteria and Proposed Reclassification to Epsilonbacteraeota (phyl. nov.).</title>
        <authorList>
            <person name="Waite D.W."/>
            <person name="Vanwonterghem I."/>
            <person name="Rinke C."/>
            <person name="Parks D.H."/>
            <person name="Zhang Y."/>
            <person name="Takai K."/>
            <person name="Sievert S.M."/>
            <person name="Simon J."/>
            <person name="Campbell B.J."/>
            <person name="Hanson T.E."/>
            <person name="Woyke T."/>
            <person name="Klotz M.G."/>
            <person name="Hugenholtz P."/>
        </authorList>
    </citation>
    <scope>NUCLEOTIDE SEQUENCE [LARGE SCALE GENOMIC DNA]</scope>
    <source>
        <strain evidence="2">UBA12443</strain>
    </source>
</reference>
<dbReference type="RefSeq" id="WP_294893495.1">
    <property type="nucleotide sequence ID" value="NZ_DLUI01000131.1"/>
</dbReference>
<dbReference type="EMBL" id="DLUI01000131">
    <property type="protein sequence ID" value="DAB37826.1"/>
    <property type="molecule type" value="Genomic_DNA"/>
</dbReference>
<proteinExistence type="predicted"/>
<keyword evidence="1" id="KW-0472">Membrane</keyword>
<name>A0A2D3WHR9_9BACT</name>
<accession>A0A2D3WHR9</accession>
<gene>
    <name evidence="2" type="ORF">CFH83_09135</name>
</gene>
<feature type="transmembrane region" description="Helical" evidence="1">
    <location>
        <begin position="259"/>
        <end position="279"/>
    </location>
</feature>
<sequence length="369" mass="43611">MTNDELAQKILNDIQYIKDKAEVFQKKLVDFKLDENQFKEIRSVLNYFRTADFTFISTLNNQEGLLNFENLFSSYKISIETFLDNATQQRLNNFVIHNTKVYAYMGDIINAMKKEFTPIDSKTKTNELQEIYQRIETLEKKPDILIEEAQNRFNEIERLESITKGREEKSTEIYENIQKIATKSEQKALELISTLEKLRDKEISVELAIQLEEKCKILKKDKDLPFRNMNLFIVAIFLTNILLWIPLIQEKLNIQNIEFWQHFLVAFSLNIPWFAMFGFNVNEYTKLNKLHEEYEFRRISAITLFNNYSQLINELHLTKEDLHESLKSSLDKIFDNPVHSIYGDKSGDKNIGLDQLEKITSIIEKMKSK</sequence>
<organism evidence="2 3">
    <name type="scientific">Sulfuricurvum kujiense</name>
    <dbReference type="NCBI Taxonomy" id="148813"/>
    <lineage>
        <taxon>Bacteria</taxon>
        <taxon>Pseudomonadati</taxon>
        <taxon>Campylobacterota</taxon>
        <taxon>Epsilonproteobacteria</taxon>
        <taxon>Campylobacterales</taxon>
        <taxon>Sulfurimonadaceae</taxon>
        <taxon>Sulfuricurvum</taxon>
    </lineage>
</organism>
<dbReference type="AlphaFoldDB" id="A0A2D3WHR9"/>
<evidence type="ECO:0000313" key="3">
    <source>
        <dbReference type="Proteomes" id="UP000228859"/>
    </source>
</evidence>
<evidence type="ECO:0000256" key="1">
    <source>
        <dbReference type="SAM" id="Phobius"/>
    </source>
</evidence>
<keyword evidence="1" id="KW-0812">Transmembrane</keyword>
<keyword evidence="1" id="KW-1133">Transmembrane helix</keyword>
<evidence type="ECO:0000313" key="2">
    <source>
        <dbReference type="EMBL" id="DAB37826.1"/>
    </source>
</evidence>
<feature type="transmembrane region" description="Helical" evidence="1">
    <location>
        <begin position="229"/>
        <end position="247"/>
    </location>
</feature>
<protein>
    <submittedName>
        <fullName evidence="2">Uncharacterized protein</fullName>
    </submittedName>
</protein>
<dbReference type="Proteomes" id="UP000228859">
    <property type="component" value="Unassembled WGS sequence"/>
</dbReference>
<comment type="caution">
    <text evidence="2">The sequence shown here is derived from an EMBL/GenBank/DDBJ whole genome shotgun (WGS) entry which is preliminary data.</text>
</comment>